<dbReference type="GO" id="GO:0050661">
    <property type="term" value="F:NADP binding"/>
    <property type="evidence" value="ECO:0007669"/>
    <property type="project" value="InterPro"/>
</dbReference>
<feature type="domain" description="Svf1-like C-terminal" evidence="3">
    <location>
        <begin position="222"/>
        <end position="420"/>
    </location>
</feature>
<feature type="domain" description="Svf1-like N-terminal" evidence="2">
    <location>
        <begin position="46"/>
        <end position="220"/>
    </location>
</feature>
<dbReference type="GO" id="GO:0050660">
    <property type="term" value="F:flavin adenine dinucleotide binding"/>
    <property type="evidence" value="ECO:0007669"/>
    <property type="project" value="InterPro"/>
</dbReference>
<dbReference type="AlphaFoldDB" id="A0A4T0TNS7"/>
<dbReference type="PANTHER" id="PTHR42877:SF5">
    <property type="entry name" value="L-ORNITHINE N(5)-MONOOXYGENASE-RELATED"/>
    <property type="match status" value="1"/>
</dbReference>
<dbReference type="SUPFAM" id="SSF51905">
    <property type="entry name" value="FAD/NAD(P)-binding domain"/>
    <property type="match status" value="1"/>
</dbReference>
<evidence type="ECO:0000313" key="7">
    <source>
        <dbReference type="Proteomes" id="UP000310708"/>
    </source>
</evidence>
<comment type="similarity">
    <text evidence="1">Belongs to the FAD-binding monooxygenase family.</text>
</comment>
<protein>
    <submittedName>
        <fullName evidence="5">FAD/NAD(P)-binding domain-containing protein</fullName>
    </submittedName>
</protein>
<dbReference type="InterPro" id="IPR051209">
    <property type="entry name" value="FAD-bind_Monooxygenase_sf"/>
</dbReference>
<evidence type="ECO:0000259" key="3">
    <source>
        <dbReference type="Pfam" id="PF17187"/>
    </source>
</evidence>
<evidence type="ECO:0000313" key="4">
    <source>
        <dbReference type="EMBL" id="TIC04666.1"/>
    </source>
</evidence>
<dbReference type="Gene3D" id="3.50.50.60">
    <property type="entry name" value="FAD/NAD(P)-binding domain"/>
    <property type="match status" value="2"/>
</dbReference>
<dbReference type="Proteomes" id="UP000307169">
    <property type="component" value="Unassembled WGS sequence"/>
</dbReference>
<evidence type="ECO:0000259" key="2">
    <source>
        <dbReference type="Pfam" id="PF08622"/>
    </source>
</evidence>
<gene>
    <name evidence="5" type="ORF">E3Q01_01631</name>
    <name evidence="4" type="ORF">E3Q17_00204</name>
</gene>
<reference evidence="6 7" key="1">
    <citation type="submission" date="2019-03" db="EMBL/GenBank/DDBJ databases">
        <title>Sequencing 25 genomes of Wallemia mellicola.</title>
        <authorList>
            <person name="Gostincar C."/>
        </authorList>
    </citation>
    <scope>NUCLEOTIDE SEQUENCE [LARGE SCALE GENOMIC DNA]</scope>
    <source>
        <strain evidence="4 6">EXF-1262</strain>
        <strain evidence="5 7">EXF-757</strain>
    </source>
</reference>
<dbReference type="Proteomes" id="UP000310708">
    <property type="component" value="Unassembled WGS sequence"/>
</dbReference>
<dbReference type="InterPro" id="IPR036188">
    <property type="entry name" value="FAD/NAD-bd_sf"/>
</dbReference>
<evidence type="ECO:0000313" key="5">
    <source>
        <dbReference type="EMBL" id="TIC66697.1"/>
    </source>
</evidence>
<accession>A0A4T0TNS7</accession>
<sequence>MFNFGSAEKVKNLHPVTEEFESSQYFGPLTPKDTEWATINSNFVAETQTFYSILEDGQCLSVQVVHSHVGFWYPQIQFNFMLYNPTTANKLWKSISVNNFSTPAKVPGKSYDRRSCSADQFTILHESLPNGDESYRINAKIDNEVQIIINFIRPASCAGFKLGDGPEGGYTSYGNDKSSNKRDGYVVHRFWPRVRTEGQVIIKGKLVDAVGHGAFIHAIQGMRANLVARSWNFALFQSDQHGGVSSLLMEFETTDGYGLATRTEGGGGVKVTIGALVAGDKLLSVTGSTTYPGQMPQGLTAAEYRNTIKDQETAYIVPSEVRYVWGGAAIENNKAIRAEMLVNYKNEKEEGVNRGLVEKVDFLAHIPYVVRKAVHVFAKTKPYIYQYLNPSELQLDLPEGVAEATKLTVQGTAFTEHIIIGAGVSGVAMGCKLKATVGIDDFEIYEREPEVGGTWYINNYPGCANDIPIIVYSFSFAQKDWGNSQWAPQPRIEGYIKDVVKDFNLSDHIHVKRTMLNANWNKEKEYWVVTIKNNETGEIFTRTSNILISAHGGLDVPRPIDTPGIETFKGDILRSQRYDQTVDLTGKNVVVIGNACTATQIIGEIAPKVKTLTQFARGKQWFLPKPVVHLGHPVVRWMLKYIPGLHTALRGLVFGVVDYFMKAMYVKNGEATRKKRMETSKRHVKNLAPAKYHDALIPDFQIGAKRRIFDEDYLKSLNYDHVDLITERPARITENSVVRQDGTEVPADVIIYAIGFDTTTNKFLENFNNNGLNLRQHFANVGTGAYLGAAVAPLPNFFLLGTASPNCASGHNSVIFTSECTANFIIRVIKPIVYAKKGTVHVTKEAERKYQEWIREKHQEMIWETENVGSFYLDNNTGKNTALYPRSHTHYWWSTLIPKDSDFVYENVSKPWLLQFTSKKAMSAYGTALVAGTATWFLA</sequence>
<dbReference type="Pfam" id="PF17187">
    <property type="entry name" value="Svf1_C"/>
    <property type="match status" value="1"/>
</dbReference>
<evidence type="ECO:0000256" key="1">
    <source>
        <dbReference type="ARBA" id="ARBA00010139"/>
    </source>
</evidence>
<dbReference type="GO" id="GO:0004499">
    <property type="term" value="F:N,N-dimethylaniline monooxygenase activity"/>
    <property type="evidence" value="ECO:0007669"/>
    <property type="project" value="InterPro"/>
</dbReference>
<dbReference type="EMBL" id="SPRH01000002">
    <property type="protein sequence ID" value="TIC04666.1"/>
    <property type="molecule type" value="Genomic_DNA"/>
</dbReference>
<dbReference type="GO" id="GO:0006979">
    <property type="term" value="P:response to oxidative stress"/>
    <property type="evidence" value="ECO:0007669"/>
    <property type="project" value="InterPro"/>
</dbReference>
<dbReference type="Pfam" id="PF08622">
    <property type="entry name" value="Svf1"/>
    <property type="match status" value="1"/>
</dbReference>
<dbReference type="PANTHER" id="PTHR42877">
    <property type="entry name" value="L-ORNITHINE N(5)-MONOOXYGENASE-RELATED"/>
    <property type="match status" value="1"/>
</dbReference>
<dbReference type="InterPro" id="IPR013931">
    <property type="entry name" value="Svf1-like_N"/>
</dbReference>
<dbReference type="InterPro" id="IPR033394">
    <property type="entry name" value="Svf1-like_C"/>
</dbReference>
<name>A0A4T0TNS7_9BASI</name>
<dbReference type="SUPFAM" id="SSF159245">
    <property type="entry name" value="AttH-like"/>
    <property type="match status" value="1"/>
</dbReference>
<dbReference type="EMBL" id="SPRX01000015">
    <property type="protein sequence ID" value="TIC66697.1"/>
    <property type="molecule type" value="Genomic_DNA"/>
</dbReference>
<evidence type="ECO:0000313" key="6">
    <source>
        <dbReference type="Proteomes" id="UP000307169"/>
    </source>
</evidence>
<comment type="caution">
    <text evidence="5">The sequence shown here is derived from an EMBL/GenBank/DDBJ whole genome shotgun (WGS) entry which is preliminary data.</text>
</comment>
<organism evidence="5 7">
    <name type="scientific">Wallemia mellicola</name>
    <dbReference type="NCBI Taxonomy" id="1708541"/>
    <lineage>
        <taxon>Eukaryota</taxon>
        <taxon>Fungi</taxon>
        <taxon>Dikarya</taxon>
        <taxon>Basidiomycota</taxon>
        <taxon>Wallemiomycotina</taxon>
        <taxon>Wallemiomycetes</taxon>
        <taxon>Wallemiales</taxon>
        <taxon>Wallemiaceae</taxon>
        <taxon>Wallemia</taxon>
    </lineage>
</organism>
<proteinExistence type="inferred from homology"/>